<evidence type="ECO:0000313" key="4">
    <source>
        <dbReference type="Proteomes" id="UP000030641"/>
    </source>
</evidence>
<dbReference type="GeneID" id="25371743"/>
<dbReference type="InParanoid" id="A0A074Y1J7"/>
<dbReference type="HOGENOM" id="CLU_2775534_0_0_1"/>
<dbReference type="Proteomes" id="UP000030641">
    <property type="component" value="Unassembled WGS sequence"/>
</dbReference>
<protein>
    <submittedName>
        <fullName evidence="3">Uncharacterized protein</fullName>
    </submittedName>
</protein>
<dbReference type="GO" id="GO:0003723">
    <property type="term" value="F:RNA binding"/>
    <property type="evidence" value="ECO:0007669"/>
    <property type="project" value="InterPro"/>
</dbReference>
<sequence length="69" mass="7981">MTDLDWAVVCLGVIVRSQPRYIALTTATELVDSGERLSTQKYPHRYLNKDEYGKTLFKWLREDCNEADG</sequence>
<name>A0A074Y1J7_AURSE</name>
<dbReference type="RefSeq" id="XP_013340119.1">
    <property type="nucleotide sequence ID" value="XM_013484665.1"/>
</dbReference>
<gene>
    <name evidence="3" type="ORF">AUEXF2481DRAFT_8314</name>
</gene>
<dbReference type="OrthoDB" id="10388760at2759"/>
<dbReference type="AlphaFoldDB" id="A0A074Y1J7"/>
<keyword evidence="2" id="KW-0378">Hydrolase</keyword>
<dbReference type="SUPFAM" id="SSF53933">
    <property type="entry name" value="Microbial ribonucleases"/>
    <property type="match status" value="1"/>
</dbReference>
<reference evidence="3 4" key="1">
    <citation type="journal article" date="2014" name="BMC Genomics">
        <title>Genome sequencing of four Aureobasidium pullulans varieties: biotechnological potential, stress tolerance, and description of new species.</title>
        <authorList>
            <person name="Gostin Ar C."/>
            <person name="Ohm R.A."/>
            <person name="Kogej T."/>
            <person name="Sonjak S."/>
            <person name="Turk M."/>
            <person name="Zajc J."/>
            <person name="Zalar P."/>
            <person name="Grube M."/>
            <person name="Sun H."/>
            <person name="Han J."/>
            <person name="Sharma A."/>
            <person name="Chiniquy J."/>
            <person name="Ngan C.Y."/>
            <person name="Lipzen A."/>
            <person name="Barry K."/>
            <person name="Grigoriev I.V."/>
            <person name="Gunde-Cimerman N."/>
        </authorList>
    </citation>
    <scope>NUCLEOTIDE SEQUENCE [LARGE SCALE GENOMIC DNA]</scope>
    <source>
        <strain evidence="3 4">EXF-2481</strain>
    </source>
</reference>
<keyword evidence="4" id="KW-1185">Reference proteome</keyword>
<evidence type="ECO:0000256" key="1">
    <source>
        <dbReference type="ARBA" id="ARBA00022722"/>
    </source>
</evidence>
<dbReference type="InterPro" id="IPR016191">
    <property type="entry name" value="Ribonuclease/ribotoxin"/>
</dbReference>
<proteinExistence type="predicted"/>
<evidence type="ECO:0000313" key="3">
    <source>
        <dbReference type="EMBL" id="KEQ91648.1"/>
    </source>
</evidence>
<keyword evidence="1" id="KW-0540">Nuclease</keyword>
<organism evidence="3 4">
    <name type="scientific">Aureobasidium subglaciale (strain EXF-2481)</name>
    <name type="common">Aureobasidium pullulans var. subglaciale</name>
    <dbReference type="NCBI Taxonomy" id="1043005"/>
    <lineage>
        <taxon>Eukaryota</taxon>
        <taxon>Fungi</taxon>
        <taxon>Dikarya</taxon>
        <taxon>Ascomycota</taxon>
        <taxon>Pezizomycotina</taxon>
        <taxon>Dothideomycetes</taxon>
        <taxon>Dothideomycetidae</taxon>
        <taxon>Dothideales</taxon>
        <taxon>Saccotheciaceae</taxon>
        <taxon>Aureobasidium</taxon>
    </lineage>
</organism>
<evidence type="ECO:0000256" key="2">
    <source>
        <dbReference type="ARBA" id="ARBA00022801"/>
    </source>
</evidence>
<dbReference type="GO" id="GO:0004540">
    <property type="term" value="F:RNA nuclease activity"/>
    <property type="evidence" value="ECO:0007669"/>
    <property type="project" value="InterPro"/>
</dbReference>
<dbReference type="GO" id="GO:0016787">
    <property type="term" value="F:hydrolase activity"/>
    <property type="evidence" value="ECO:0007669"/>
    <property type="project" value="UniProtKB-KW"/>
</dbReference>
<accession>A0A074Y1J7</accession>
<dbReference type="EMBL" id="KL584776">
    <property type="protein sequence ID" value="KEQ91648.1"/>
    <property type="molecule type" value="Genomic_DNA"/>
</dbReference>